<name>C9RBL4_AMMDK</name>
<keyword evidence="1" id="KW-0238">DNA-binding</keyword>
<evidence type="ECO:0000259" key="2">
    <source>
        <dbReference type="Pfam" id="PF07282"/>
    </source>
</evidence>
<evidence type="ECO:0000313" key="4">
    <source>
        <dbReference type="Proteomes" id="UP000002620"/>
    </source>
</evidence>
<accession>C9RBL4</accession>
<gene>
    <name evidence="3" type="ordered locus">Adeg_0491</name>
</gene>
<dbReference type="HOGENOM" id="CLU_032903_16_5_9"/>
<dbReference type="InterPro" id="IPR010095">
    <property type="entry name" value="Cas12f1-like_TNB"/>
</dbReference>
<dbReference type="NCBIfam" id="NF040570">
    <property type="entry name" value="guided_TnpB"/>
    <property type="match status" value="1"/>
</dbReference>
<dbReference type="AlphaFoldDB" id="C9RBL4"/>
<organism evidence="3 4">
    <name type="scientific">Ammonifex degensii (strain DSM 10501 / KC4)</name>
    <dbReference type="NCBI Taxonomy" id="429009"/>
    <lineage>
        <taxon>Bacteria</taxon>
        <taxon>Bacillati</taxon>
        <taxon>Bacillota</taxon>
        <taxon>Clostridia</taxon>
        <taxon>Thermoanaerobacterales</taxon>
        <taxon>Thermoanaerobacteraceae</taxon>
        <taxon>Ammonifex</taxon>
    </lineage>
</organism>
<dbReference type="KEGG" id="adg:Adeg_0491"/>
<dbReference type="GO" id="GO:0003677">
    <property type="term" value="F:DNA binding"/>
    <property type="evidence" value="ECO:0007669"/>
    <property type="project" value="UniProtKB-KW"/>
</dbReference>
<keyword evidence="4" id="KW-1185">Reference proteome</keyword>
<evidence type="ECO:0000256" key="1">
    <source>
        <dbReference type="ARBA" id="ARBA00023125"/>
    </source>
</evidence>
<dbReference type="RefSeq" id="WP_015738519.1">
    <property type="nucleotide sequence ID" value="NC_013385.1"/>
</dbReference>
<dbReference type="Proteomes" id="UP000002620">
    <property type="component" value="Chromosome"/>
</dbReference>
<dbReference type="EMBL" id="CP001785">
    <property type="protein sequence ID" value="ACX51641.1"/>
    <property type="molecule type" value="Genomic_DNA"/>
</dbReference>
<dbReference type="Pfam" id="PF07282">
    <property type="entry name" value="Cas12f1-like_TNB"/>
    <property type="match status" value="1"/>
</dbReference>
<dbReference type="STRING" id="429009.Adeg_0491"/>
<proteinExistence type="predicted"/>
<protein>
    <submittedName>
        <fullName evidence="3">Transposase IS605 OrfB</fullName>
    </submittedName>
</protein>
<evidence type="ECO:0000313" key="3">
    <source>
        <dbReference type="EMBL" id="ACX51641.1"/>
    </source>
</evidence>
<reference evidence="3 4" key="1">
    <citation type="submission" date="2009-10" db="EMBL/GenBank/DDBJ databases">
        <title>Complete sequence of chromosome of Ammonifex degensii KC4.</title>
        <authorList>
            <consortium name="US DOE Joint Genome Institute"/>
            <person name="Kerfeld C."/>
            <person name="Goodner B."/>
            <person name="Huber H."/>
            <person name="Stetter K."/>
            <person name="Lucas S."/>
            <person name="Copeland A."/>
            <person name="Lapidus A."/>
            <person name="Glavina del Rio T."/>
            <person name="Dalin E."/>
            <person name="Tice H."/>
            <person name="Bruce D."/>
            <person name="Goodwin L."/>
            <person name="Pitluck S."/>
            <person name="Saunders E."/>
            <person name="Brettin T."/>
            <person name="Detter J.C."/>
            <person name="Han C."/>
            <person name="Larimer F."/>
            <person name="Land M."/>
            <person name="Hauser L."/>
            <person name="Kyrpides N."/>
            <person name="Ovchinnikova G."/>
            <person name="Richardson P."/>
        </authorList>
    </citation>
    <scope>NUCLEOTIDE SEQUENCE [LARGE SCALE GENOMIC DNA]</scope>
    <source>
        <strain evidence="4">DSM 10501 / KC4</strain>
    </source>
</reference>
<dbReference type="eggNOG" id="COG0675">
    <property type="taxonomic scope" value="Bacteria"/>
</dbReference>
<sequence length="417" mass="47808">MGKVLLPLFRPVMLAANCVWNSCVWHSRETFRQENRWPTEAELKAKFKSFAAWRELHSQSAQAVVEEYFEAVSAYHKHRENVHLEMNPPGFKPKDHLRTVTWKRQGFDVEGNTLVLKLSRGKEPIEVVLPEGWDVVVLPDGTEVKGVPVEVKVKAVVRRRRVENLVLHVTLDLGVVPVNQVGAVSAYDYNSAVFARAVSSGRLDLFVCRELLSLVQYRNKTIAGFQEKMSRLKEGSRRWRRCLSAKVRVLKRLGRRIRQIEHTLTKSFAGLDEAEGVAFAVVGDLKDLRRSARTGIKGRKASQKINQMAYDRLAREQRYKNLVRGVQTDTWTERNTSSTCCLCGARNPAWRRHRGLWVCGRCGLVLQADLNGAANLLKQYLFRDCRNRALSFAFREARVWRWDGKLNRFVQVSPRAA</sequence>
<feature type="domain" description="Cas12f1-like TNB" evidence="2">
    <location>
        <begin position="312"/>
        <end position="376"/>
    </location>
</feature>